<reference evidence="2 3" key="2">
    <citation type="submission" date="2018-11" db="EMBL/GenBank/DDBJ databases">
        <authorList>
            <consortium name="Pathogen Informatics"/>
        </authorList>
    </citation>
    <scope>NUCLEOTIDE SEQUENCE [LARGE SCALE GENOMIC DNA]</scope>
    <source>
        <strain evidence="2 3">NST_G2</strain>
    </source>
</reference>
<evidence type="ECO:0000256" key="1">
    <source>
        <dbReference type="SAM" id="MobiDB-lite"/>
    </source>
</evidence>
<proteinExistence type="predicted"/>
<feature type="region of interest" description="Disordered" evidence="1">
    <location>
        <begin position="1"/>
        <end position="58"/>
    </location>
</feature>
<dbReference type="Proteomes" id="UP000275846">
    <property type="component" value="Unassembled WGS sequence"/>
</dbReference>
<gene>
    <name evidence="2" type="ORF">SSLN_LOCUS6492</name>
</gene>
<keyword evidence="3" id="KW-1185">Reference proteome</keyword>
<sequence>MTSTSVTVISPALPALVTSAPSDTDRSNPYPRHTAQPRPQAPQGSPVSPPQAPPRTSMVTWFPSARCSEAVAASWRADSSPNFTRRHFCHQRPIPKPVTLGCSPLGLVLHKTVCFAGVVALAGDGRAADATGCARIKLGKWRKPRKSSANRRNAVWVSDAELADCCFGNGFHKF</sequence>
<evidence type="ECO:0000313" key="4">
    <source>
        <dbReference type="WBParaSite" id="SSLN_0000669801-mRNA-1"/>
    </source>
</evidence>
<organism evidence="4">
    <name type="scientific">Schistocephalus solidus</name>
    <name type="common">Tapeworm</name>
    <dbReference type="NCBI Taxonomy" id="70667"/>
    <lineage>
        <taxon>Eukaryota</taxon>
        <taxon>Metazoa</taxon>
        <taxon>Spiralia</taxon>
        <taxon>Lophotrochozoa</taxon>
        <taxon>Platyhelminthes</taxon>
        <taxon>Cestoda</taxon>
        <taxon>Eucestoda</taxon>
        <taxon>Diphyllobothriidea</taxon>
        <taxon>Diphyllobothriidae</taxon>
        <taxon>Schistocephalus</taxon>
    </lineage>
</organism>
<name>A0A183SQJ4_SCHSO</name>
<evidence type="ECO:0000313" key="2">
    <source>
        <dbReference type="EMBL" id="VDL92877.1"/>
    </source>
</evidence>
<evidence type="ECO:0000313" key="3">
    <source>
        <dbReference type="Proteomes" id="UP000275846"/>
    </source>
</evidence>
<dbReference type="EMBL" id="UYSU01033710">
    <property type="protein sequence ID" value="VDL92877.1"/>
    <property type="molecule type" value="Genomic_DNA"/>
</dbReference>
<reference evidence="4" key="1">
    <citation type="submission" date="2016-06" db="UniProtKB">
        <authorList>
            <consortium name="WormBaseParasite"/>
        </authorList>
    </citation>
    <scope>IDENTIFICATION</scope>
</reference>
<dbReference type="AlphaFoldDB" id="A0A183SQJ4"/>
<dbReference type="WBParaSite" id="SSLN_0000669801-mRNA-1">
    <property type="protein sequence ID" value="SSLN_0000669801-mRNA-1"/>
    <property type="gene ID" value="SSLN_0000669801"/>
</dbReference>
<protein>
    <submittedName>
        <fullName evidence="2 4">Uncharacterized protein</fullName>
    </submittedName>
</protein>
<accession>A0A183SQJ4</accession>